<proteinExistence type="predicted"/>
<gene>
    <name evidence="3" type="ORF">GCM10007301_12240</name>
</gene>
<dbReference type="EMBL" id="BMCT01000001">
    <property type="protein sequence ID" value="GGF54289.1"/>
    <property type="molecule type" value="Genomic_DNA"/>
</dbReference>
<accession>A0A917BS17</accession>
<keyword evidence="1 3" id="KW-0808">Transferase</keyword>
<dbReference type="Gene3D" id="3.40.50.2000">
    <property type="entry name" value="Glycogen Phosphorylase B"/>
    <property type="match status" value="2"/>
</dbReference>
<reference evidence="3" key="1">
    <citation type="journal article" date="2014" name="Int. J. Syst. Evol. Microbiol.">
        <title>Complete genome sequence of Corynebacterium casei LMG S-19264T (=DSM 44701T), isolated from a smear-ripened cheese.</title>
        <authorList>
            <consortium name="US DOE Joint Genome Institute (JGI-PGF)"/>
            <person name="Walter F."/>
            <person name="Albersmeier A."/>
            <person name="Kalinowski J."/>
            <person name="Ruckert C."/>
        </authorList>
    </citation>
    <scope>NUCLEOTIDE SEQUENCE</scope>
    <source>
        <strain evidence="3">CCM 7897</strain>
    </source>
</reference>
<dbReference type="SUPFAM" id="SSF53756">
    <property type="entry name" value="UDP-Glycosyltransferase/glycogen phosphorylase"/>
    <property type="match status" value="1"/>
</dbReference>
<evidence type="ECO:0000259" key="2">
    <source>
        <dbReference type="Pfam" id="PF00534"/>
    </source>
</evidence>
<dbReference type="CDD" id="cd03809">
    <property type="entry name" value="GT4_MtfB-like"/>
    <property type="match status" value="1"/>
</dbReference>
<comment type="caution">
    <text evidence="3">The sequence shown here is derived from an EMBL/GenBank/DDBJ whole genome shotgun (WGS) entry which is preliminary data.</text>
</comment>
<protein>
    <submittedName>
        <fullName evidence="3">Glycosyl transferase</fullName>
    </submittedName>
</protein>
<dbReference type="PANTHER" id="PTHR46401:SF2">
    <property type="entry name" value="GLYCOSYLTRANSFERASE WBBK-RELATED"/>
    <property type="match status" value="1"/>
</dbReference>
<sequence length="393" mass="42632">MDSCAGFIRAPLFQQDAPSAGRDHAAPVLTRRWTINGDFLGLKPTGVARYAREVTLALDALVSARHPLTQGLELTVVAPRAPEDGFALGAIPVKVVPEFRTPRLPQVWVQLQLPFHVKGGLLSFCNLAPLAAPRQILCIHDMQTRLTPESYGFGFRLAHRLLLPLLGRRAAAITTVSCMSAEQIVRFRVAEPGKISITHNGSDHARRWQPEHATARFPQERPFVLALARDQAHKNMELLHALAAPLDALGIDLVLAGADGPGAFSRLGPMPENVHFLTHITDDDLAAGLSQALAFLLPSRTEGFGLPAVEAMVWGCPVIAADAPALPQICGEAADYAGPDAVEDWIAAITRLMDDPEHRQRQIAAGHGRARLFTWPLIAEQYLRLMADLDGAP</sequence>
<organism evidence="3 4">
    <name type="scientific">Azorhizobium oxalatiphilum</name>
    <dbReference type="NCBI Taxonomy" id="980631"/>
    <lineage>
        <taxon>Bacteria</taxon>
        <taxon>Pseudomonadati</taxon>
        <taxon>Pseudomonadota</taxon>
        <taxon>Alphaproteobacteria</taxon>
        <taxon>Hyphomicrobiales</taxon>
        <taxon>Xanthobacteraceae</taxon>
        <taxon>Azorhizobium</taxon>
    </lineage>
</organism>
<reference evidence="3" key="2">
    <citation type="submission" date="2020-09" db="EMBL/GenBank/DDBJ databases">
        <authorList>
            <person name="Sun Q."/>
            <person name="Sedlacek I."/>
        </authorList>
    </citation>
    <scope>NUCLEOTIDE SEQUENCE</scope>
    <source>
        <strain evidence="3">CCM 7897</strain>
    </source>
</reference>
<keyword evidence="4" id="KW-1185">Reference proteome</keyword>
<feature type="domain" description="Glycosyl transferase family 1" evidence="2">
    <location>
        <begin position="214"/>
        <end position="366"/>
    </location>
</feature>
<dbReference type="InterPro" id="IPR001296">
    <property type="entry name" value="Glyco_trans_1"/>
</dbReference>
<dbReference type="Pfam" id="PF00534">
    <property type="entry name" value="Glycos_transf_1"/>
    <property type="match status" value="1"/>
</dbReference>
<evidence type="ECO:0000313" key="4">
    <source>
        <dbReference type="Proteomes" id="UP000606044"/>
    </source>
</evidence>
<evidence type="ECO:0000313" key="3">
    <source>
        <dbReference type="EMBL" id="GGF54289.1"/>
    </source>
</evidence>
<evidence type="ECO:0000256" key="1">
    <source>
        <dbReference type="ARBA" id="ARBA00022679"/>
    </source>
</evidence>
<dbReference type="Proteomes" id="UP000606044">
    <property type="component" value="Unassembled WGS sequence"/>
</dbReference>
<name>A0A917BS17_9HYPH</name>
<dbReference type="GO" id="GO:0009103">
    <property type="term" value="P:lipopolysaccharide biosynthetic process"/>
    <property type="evidence" value="ECO:0007669"/>
    <property type="project" value="TreeGrafter"/>
</dbReference>
<dbReference type="GO" id="GO:0016757">
    <property type="term" value="F:glycosyltransferase activity"/>
    <property type="evidence" value="ECO:0007669"/>
    <property type="project" value="InterPro"/>
</dbReference>
<dbReference type="RefSeq" id="WP_188576336.1">
    <property type="nucleotide sequence ID" value="NZ_BMCT01000001.1"/>
</dbReference>
<dbReference type="PANTHER" id="PTHR46401">
    <property type="entry name" value="GLYCOSYLTRANSFERASE WBBK-RELATED"/>
    <property type="match status" value="1"/>
</dbReference>
<dbReference type="AlphaFoldDB" id="A0A917BS17"/>